<name>A0A920CVZ4_9BACL</name>
<dbReference type="RefSeq" id="WP_213513646.1">
    <property type="nucleotide sequence ID" value="NZ_BOSE01000001.1"/>
</dbReference>
<proteinExistence type="predicted"/>
<evidence type="ECO:0008006" key="4">
    <source>
        <dbReference type="Google" id="ProtNLM"/>
    </source>
</evidence>
<protein>
    <recommendedName>
        <fullName evidence="4">DUF2325 domain-containing protein</fullName>
    </recommendedName>
</protein>
<dbReference type="AlphaFoldDB" id="A0A920CVZ4"/>
<feature type="coiled-coil region" evidence="1">
    <location>
        <begin position="201"/>
        <end position="323"/>
    </location>
</feature>
<gene>
    <name evidence="2" type="ORF">J40TS1_10830</name>
</gene>
<reference evidence="2" key="1">
    <citation type="submission" date="2021-03" db="EMBL/GenBank/DDBJ databases">
        <title>Antimicrobial resistance genes in bacteria isolated from Japanese honey, and their potential for conferring macrolide and lincosamide resistance in the American foulbrood pathogen Paenibacillus larvae.</title>
        <authorList>
            <person name="Okamoto M."/>
            <person name="Kumagai M."/>
            <person name="Kanamori H."/>
            <person name="Takamatsu D."/>
        </authorList>
    </citation>
    <scope>NUCLEOTIDE SEQUENCE</scope>
    <source>
        <strain evidence="2">J40TS1</strain>
    </source>
</reference>
<dbReference type="Proteomes" id="UP000683139">
    <property type="component" value="Unassembled WGS sequence"/>
</dbReference>
<accession>A0A920CVZ4</accession>
<evidence type="ECO:0000256" key="1">
    <source>
        <dbReference type="SAM" id="Coils"/>
    </source>
</evidence>
<organism evidence="2 3">
    <name type="scientific">Paenibacillus montaniterrae</name>
    <dbReference type="NCBI Taxonomy" id="429341"/>
    <lineage>
        <taxon>Bacteria</taxon>
        <taxon>Bacillati</taxon>
        <taxon>Bacillota</taxon>
        <taxon>Bacilli</taxon>
        <taxon>Bacillales</taxon>
        <taxon>Paenibacillaceae</taxon>
        <taxon>Paenibacillus</taxon>
    </lineage>
</organism>
<evidence type="ECO:0000313" key="2">
    <source>
        <dbReference type="EMBL" id="GIP15441.1"/>
    </source>
</evidence>
<dbReference type="EMBL" id="BOSE01000001">
    <property type="protein sequence ID" value="GIP15441.1"/>
    <property type="molecule type" value="Genomic_DNA"/>
</dbReference>
<keyword evidence="3" id="KW-1185">Reference proteome</keyword>
<sequence>MKLKSIAGAGFEKPMTDNHRTNYRESLELHVHQAFPLNHFLQYVKTLSNYDKLMLAITLKLPFTRKDLKQWPDLLFYKKLNLMLKKIATDRKLKKQLLFFLIDRTIVEAPSLTMINKQLPQLVEEFGYWSVYWTLYFHPDRQEQEDMYQTIRSKLEAQLADQASQQEQTISQRETAAASELLVDSRQNDSKQEQLRIEKKIAILEDKISKETATRQQLELASVQKDKMIRQLQQEQEKLQQQASLLKEQIAMYELKIVNLNRTQQEANQRRKEDEERWLNERTGLLGQNRANLDEMRKLSNQLEQIQRELEDSKRQTNNWQQIAQQRQEELNSLLNSKQPLDKQLVELSEHMHLELEQYNRELLRLMKETASSYEQRQHYRQQMVNALKVIDAIDKFQLEQHMDSKEQEKLEQDKPIAAEQLFTPEELKAASSKHEKTQDNQRYGTFYRRDHGGYIELDSGEIFNITESLVQQLELQHEAEVLCTPTAHPGRANHYTIELLFQGDDSYSPINTYDGFVHFDEDQKWYCIDLNDDSNRFPIHYKDIEIQKPGHGDPCTFNVAEDGHIARLTKLYRLHGEMIESHPARKKNEQQRSKLVQRRKAEPYLQDCKITIIGGQRKWFESVVKETGAELVHDGGEHPERIAAELGRSQALFMILTSTSHRATWEGIEIAKSNQIPHFIIQGSKSNLRKLLWENQQIIRSSNRPVEA</sequence>
<evidence type="ECO:0000313" key="3">
    <source>
        <dbReference type="Proteomes" id="UP000683139"/>
    </source>
</evidence>
<comment type="caution">
    <text evidence="2">The sequence shown here is derived from an EMBL/GenBank/DDBJ whole genome shotgun (WGS) entry which is preliminary data.</text>
</comment>
<keyword evidence="1" id="KW-0175">Coiled coil</keyword>